<proteinExistence type="predicted"/>
<dbReference type="PANTHER" id="PTHR12100">
    <property type="entry name" value="SEC10"/>
    <property type="match status" value="1"/>
</dbReference>
<dbReference type="EMBL" id="QPFP01000045">
    <property type="protein sequence ID" value="TEB26787.1"/>
    <property type="molecule type" value="Genomic_DNA"/>
</dbReference>
<sequence>MDKFQALEPVKLYTSLASSLPASLTSKNVTVKSKPAPQFLGRLPLDLHILILSHLPVPDVPSYAASSRGLNNLAKDPDGLVWRCKWAELGVERLGLGKVLAELEAKQKQAKAGARDAAPPTLTVDDEFGDFEQADVLSPPQDEMGDFVGAFDSSMSFGAPRQPAHVLFDTPAPVPSKDTPRAQYIRAHVLLKPLMKLLDAPAHLVLSQLADAVAPAAPTPPSISPLLLEGQTLRLLSRFLSPGVRSVRRWDELSPTLRTAMDRFDANMLAAFDRADSRGDEEGMREAAWASWIWGGLGLGDTGPEWELGKVWAEKREIFYESGRWDALENFKGDGTLSFDAMDSFMEWVTSHILEHGARAVRVFPKDAGVLEGFGGRVGSEVVGEYVSSVLARAREISTDIYLKSVAASFRESWKIVDALLQCWGINPASEEGHKDENKTEGERKEEERMHRVAEGVVYRMFEANMDEYLDEEVESVKMTFETILKGWDRTYDPAMHAGPPSPSHQTRFLASQNPAQVKRNVLGAFTNLLLLPVTIVPRTVGAVGGAIVAGGTAVGGALVAGGSAVGGAAVQGIGMLNPARWGGASNQEDGYTKNFANSGSLLADEDEPPVRKVLNEKQGSVSLSQFEALSPTPLISAAGGANQPLSAMSTVTNGEDTTQLDLLLSLDVALELIHADRESVKRVEIFGGYPASVGARVRDTIEELFILFLSSLGEGHLRAGFGKATERMKSYKPDEHSSTANVAPLEQFFELVHIGDTIQSMVQVYFEKELAPHIDKTDFLNAVVREKKRFENSLDDSVAAGLNAGTEVLMNQVDHIITTLTKPREYYPPEDSTMELKPTLACQEAIKCLEVHCKLLKGSTSKEVLEVFYQEVGIRLIAILQKHIKRQIISLNGGFQVIADLNAYNTFVASLKVPSIIADFSNLRMLGHVYVVEDAKDLAQIVRDVTRYGGAYRPEDIYEFIQRRSDWKKIEKVVDKTMYNLSFKEDCLLM</sequence>
<dbReference type="Pfam" id="PF00646">
    <property type="entry name" value="F-box"/>
    <property type="match status" value="1"/>
</dbReference>
<reference evidence="3 4" key="1">
    <citation type="journal article" date="2019" name="Nat. Ecol. Evol.">
        <title>Megaphylogeny resolves global patterns of mushroom evolution.</title>
        <authorList>
            <person name="Varga T."/>
            <person name="Krizsan K."/>
            <person name="Foldi C."/>
            <person name="Dima B."/>
            <person name="Sanchez-Garcia M."/>
            <person name="Sanchez-Ramirez S."/>
            <person name="Szollosi G.J."/>
            <person name="Szarkandi J.G."/>
            <person name="Papp V."/>
            <person name="Albert L."/>
            <person name="Andreopoulos W."/>
            <person name="Angelini C."/>
            <person name="Antonin V."/>
            <person name="Barry K.W."/>
            <person name="Bougher N.L."/>
            <person name="Buchanan P."/>
            <person name="Buyck B."/>
            <person name="Bense V."/>
            <person name="Catcheside P."/>
            <person name="Chovatia M."/>
            <person name="Cooper J."/>
            <person name="Damon W."/>
            <person name="Desjardin D."/>
            <person name="Finy P."/>
            <person name="Geml J."/>
            <person name="Haridas S."/>
            <person name="Hughes K."/>
            <person name="Justo A."/>
            <person name="Karasinski D."/>
            <person name="Kautmanova I."/>
            <person name="Kiss B."/>
            <person name="Kocsube S."/>
            <person name="Kotiranta H."/>
            <person name="LaButti K.M."/>
            <person name="Lechner B.E."/>
            <person name="Liimatainen K."/>
            <person name="Lipzen A."/>
            <person name="Lukacs Z."/>
            <person name="Mihaltcheva S."/>
            <person name="Morgado L.N."/>
            <person name="Niskanen T."/>
            <person name="Noordeloos M.E."/>
            <person name="Ohm R.A."/>
            <person name="Ortiz-Santana B."/>
            <person name="Ovrebo C."/>
            <person name="Racz N."/>
            <person name="Riley R."/>
            <person name="Savchenko A."/>
            <person name="Shiryaev A."/>
            <person name="Soop K."/>
            <person name="Spirin V."/>
            <person name="Szebenyi C."/>
            <person name="Tomsovsky M."/>
            <person name="Tulloss R.E."/>
            <person name="Uehling J."/>
            <person name="Grigoriev I.V."/>
            <person name="Vagvolgyi C."/>
            <person name="Papp T."/>
            <person name="Martin F.M."/>
            <person name="Miettinen O."/>
            <person name="Hibbett D.S."/>
            <person name="Nagy L.G."/>
        </authorList>
    </citation>
    <scope>NUCLEOTIDE SEQUENCE [LARGE SCALE GENOMIC DNA]</scope>
    <source>
        <strain evidence="3 4">FP101781</strain>
    </source>
</reference>
<feature type="domain" description="F-box" evidence="2">
    <location>
        <begin position="37"/>
        <end position="85"/>
    </location>
</feature>
<dbReference type="SUPFAM" id="SSF81383">
    <property type="entry name" value="F-box domain"/>
    <property type="match status" value="1"/>
</dbReference>
<gene>
    <name evidence="3" type="ORF">FA13DRAFT_1635460</name>
</gene>
<dbReference type="Proteomes" id="UP000298030">
    <property type="component" value="Unassembled WGS sequence"/>
</dbReference>
<dbReference type="OrthoDB" id="5554140at2759"/>
<comment type="caution">
    <text evidence="3">The sequence shown here is derived from an EMBL/GenBank/DDBJ whole genome shotgun (WGS) entry which is preliminary data.</text>
</comment>
<dbReference type="Pfam" id="PF07393">
    <property type="entry name" value="Sec10_HB"/>
    <property type="match status" value="1"/>
</dbReference>
<evidence type="ECO:0000313" key="3">
    <source>
        <dbReference type="EMBL" id="TEB26787.1"/>
    </source>
</evidence>
<evidence type="ECO:0000313" key="4">
    <source>
        <dbReference type="Proteomes" id="UP000298030"/>
    </source>
</evidence>
<dbReference type="STRING" id="71717.A0A4Y7SY43"/>
<accession>A0A4Y7SY43</accession>
<evidence type="ECO:0000259" key="2">
    <source>
        <dbReference type="PROSITE" id="PS50181"/>
    </source>
</evidence>
<dbReference type="GO" id="GO:0000145">
    <property type="term" value="C:exocyst"/>
    <property type="evidence" value="ECO:0007669"/>
    <property type="project" value="TreeGrafter"/>
</dbReference>
<dbReference type="InterPro" id="IPR048627">
    <property type="entry name" value="Sec10_HB"/>
</dbReference>
<dbReference type="GO" id="GO:0006893">
    <property type="term" value="P:Golgi to plasma membrane transport"/>
    <property type="evidence" value="ECO:0007669"/>
    <property type="project" value="TreeGrafter"/>
</dbReference>
<evidence type="ECO:0000256" key="1">
    <source>
        <dbReference type="SAM" id="MobiDB-lite"/>
    </source>
</evidence>
<feature type="compositionally biased region" description="Basic and acidic residues" evidence="1">
    <location>
        <begin position="431"/>
        <end position="449"/>
    </location>
</feature>
<dbReference type="InterPro" id="IPR009976">
    <property type="entry name" value="Sec10-like"/>
</dbReference>
<name>A0A4Y7SY43_COPMI</name>
<dbReference type="GO" id="GO:0006887">
    <property type="term" value="P:exocytosis"/>
    <property type="evidence" value="ECO:0007669"/>
    <property type="project" value="TreeGrafter"/>
</dbReference>
<dbReference type="InterPro" id="IPR036047">
    <property type="entry name" value="F-box-like_dom_sf"/>
</dbReference>
<feature type="region of interest" description="Disordered" evidence="1">
    <location>
        <begin position="430"/>
        <end position="449"/>
    </location>
</feature>
<dbReference type="AlphaFoldDB" id="A0A4Y7SY43"/>
<dbReference type="PANTHER" id="PTHR12100:SF1">
    <property type="entry name" value="RECYCLIN-1"/>
    <property type="match status" value="1"/>
</dbReference>
<dbReference type="InterPro" id="IPR001810">
    <property type="entry name" value="F-box_dom"/>
</dbReference>
<keyword evidence="4" id="KW-1185">Reference proteome</keyword>
<protein>
    <submittedName>
        <fullName evidence="3">F-box protein pof6</fullName>
    </submittedName>
</protein>
<organism evidence="3 4">
    <name type="scientific">Coprinellus micaceus</name>
    <name type="common">Glistening ink-cap mushroom</name>
    <name type="synonym">Coprinus micaceus</name>
    <dbReference type="NCBI Taxonomy" id="71717"/>
    <lineage>
        <taxon>Eukaryota</taxon>
        <taxon>Fungi</taxon>
        <taxon>Dikarya</taxon>
        <taxon>Basidiomycota</taxon>
        <taxon>Agaricomycotina</taxon>
        <taxon>Agaricomycetes</taxon>
        <taxon>Agaricomycetidae</taxon>
        <taxon>Agaricales</taxon>
        <taxon>Agaricineae</taxon>
        <taxon>Psathyrellaceae</taxon>
        <taxon>Coprinellus</taxon>
    </lineage>
</organism>
<dbReference type="PROSITE" id="PS50181">
    <property type="entry name" value="FBOX"/>
    <property type="match status" value="1"/>
</dbReference>